<evidence type="ECO:0000313" key="1">
    <source>
        <dbReference type="EMBL" id="WTW70552.1"/>
    </source>
</evidence>
<organism evidence="1">
    <name type="scientific">Streptomyces sp. NBC_00008</name>
    <dbReference type="NCBI Taxonomy" id="2903610"/>
    <lineage>
        <taxon>Bacteria</taxon>
        <taxon>Bacillati</taxon>
        <taxon>Actinomycetota</taxon>
        <taxon>Actinomycetes</taxon>
        <taxon>Kitasatosporales</taxon>
        <taxon>Streptomycetaceae</taxon>
        <taxon>Streptomyces</taxon>
    </lineage>
</organism>
<dbReference type="EMBL" id="CP108313">
    <property type="protein sequence ID" value="WTW70552.1"/>
    <property type="molecule type" value="Genomic_DNA"/>
</dbReference>
<evidence type="ECO:0008006" key="2">
    <source>
        <dbReference type="Google" id="ProtNLM"/>
    </source>
</evidence>
<protein>
    <recommendedName>
        <fullName evidence="2">Major capsid protein</fullName>
    </recommendedName>
</protein>
<sequence>MPNIFAQSDVVAKTAASMLKAELVLGRLVFRSAESDFTGGRGDTVRVRVPRVIEAKPFTGSTSAVTSPLNEQAVPVKLNTHAMSGVELTAKDMTLNIESFAAQVLMPQVQGVAEMIEGEIANVIQPVITAAALTIDPANPRDAITEAGEILDTRKVGAKSRVLVVSPNVKRALLMDPNLSQADSAGSASVLQDAIVGRLHGFTVFMSPFITDGAVAMTQEAFAAAIKAPAKPYSANGASATDEDGQGYAMTWWVGLDAEARQERSIVEAFVGATVLDAQRAVGLKFVPAA</sequence>
<accession>A0AAU2VSJ1</accession>
<reference evidence="1" key="1">
    <citation type="submission" date="2022-10" db="EMBL/GenBank/DDBJ databases">
        <title>The complete genomes of actinobacterial strains from the NBC collection.</title>
        <authorList>
            <person name="Joergensen T.S."/>
            <person name="Alvarez Arevalo M."/>
            <person name="Sterndorff E.B."/>
            <person name="Faurdal D."/>
            <person name="Vuksanovic O."/>
            <person name="Mourched A.-S."/>
            <person name="Charusanti P."/>
            <person name="Shaw S."/>
            <person name="Blin K."/>
            <person name="Weber T."/>
        </authorList>
    </citation>
    <scope>NUCLEOTIDE SEQUENCE</scope>
    <source>
        <strain evidence="1">NBC_00008</strain>
    </source>
</reference>
<proteinExistence type="predicted"/>
<gene>
    <name evidence="1" type="ORF">OG398_20950</name>
</gene>
<name>A0AAU2VSJ1_9ACTN</name>
<dbReference type="AlphaFoldDB" id="A0AAU2VSJ1"/>